<accession>A0A3R9YET8</accession>
<dbReference type="EMBL" id="RWKW01000044">
    <property type="protein sequence ID" value="RST85974.1"/>
    <property type="molecule type" value="Genomic_DNA"/>
</dbReference>
<keyword evidence="2" id="KW-1185">Reference proteome</keyword>
<reference evidence="1 2" key="1">
    <citation type="submission" date="2018-12" db="EMBL/GenBank/DDBJ databases">
        <title>Mesorhizobium carbonis sp. nov., isolated from coal mine water.</title>
        <authorList>
            <person name="Xin W."/>
            <person name="Xu Z."/>
            <person name="Xiang F."/>
            <person name="Zhang J."/>
            <person name="Xi L."/>
            <person name="Liu J."/>
        </authorList>
    </citation>
    <scope>NUCLEOTIDE SEQUENCE [LARGE SCALE GENOMIC DNA]</scope>
    <source>
        <strain evidence="1 2">B2.3</strain>
    </source>
</reference>
<dbReference type="Proteomes" id="UP000278398">
    <property type="component" value="Unassembled WGS sequence"/>
</dbReference>
<protein>
    <submittedName>
        <fullName evidence="1">Uncharacterized protein</fullName>
    </submittedName>
</protein>
<sequence length="141" mass="15290">MDIGLDERTLRRIIARLVSFAMLAECAAGRSLPVRWLVLAILRHAEGVVFDHLAETTGWDWASCFEDEPEGGSGPADAAILACRLRMLAAMLGALLLPENCFDDLDGWLASHDVAVRGRVSRVLSGLGTPRAWSPYAPDTS</sequence>
<gene>
    <name evidence="1" type="ORF">EJC49_13015</name>
</gene>
<proteinExistence type="predicted"/>
<dbReference type="AlphaFoldDB" id="A0A3R9YET8"/>
<dbReference type="RefSeq" id="WP_126700367.1">
    <property type="nucleotide sequence ID" value="NZ_RWKW01000044.1"/>
</dbReference>
<organism evidence="1 2">
    <name type="scientific">Aquibium carbonis</name>
    <dbReference type="NCBI Taxonomy" id="2495581"/>
    <lineage>
        <taxon>Bacteria</taxon>
        <taxon>Pseudomonadati</taxon>
        <taxon>Pseudomonadota</taxon>
        <taxon>Alphaproteobacteria</taxon>
        <taxon>Hyphomicrobiales</taxon>
        <taxon>Phyllobacteriaceae</taxon>
        <taxon>Aquibium</taxon>
    </lineage>
</organism>
<evidence type="ECO:0000313" key="2">
    <source>
        <dbReference type="Proteomes" id="UP000278398"/>
    </source>
</evidence>
<name>A0A3R9YET8_9HYPH</name>
<dbReference type="OrthoDB" id="8101426at2"/>
<comment type="caution">
    <text evidence="1">The sequence shown here is derived from an EMBL/GenBank/DDBJ whole genome shotgun (WGS) entry which is preliminary data.</text>
</comment>
<evidence type="ECO:0000313" key="1">
    <source>
        <dbReference type="EMBL" id="RST85974.1"/>
    </source>
</evidence>